<name>A0A250IIS2_9BACT</name>
<proteinExistence type="predicted"/>
<protein>
    <submittedName>
        <fullName evidence="2">Glyoxalase</fullName>
    </submittedName>
</protein>
<keyword evidence="3" id="KW-1185">Reference proteome</keyword>
<sequence>MAVTGIGGIFFRARDPKALSEWYRTHLGVGAGCNPSGTIEPDDWYWRTAAGPVVFVPFRADTDYWAADKAWMLNLRVEGLDALLTRLRDAGIAVETRADWDTPETGRFARIHDPEGNAIELWEPPAD</sequence>
<dbReference type="KEGG" id="mbd:MEBOL_004630"/>
<dbReference type="Gene3D" id="3.10.180.10">
    <property type="entry name" value="2,3-Dihydroxybiphenyl 1,2-Dioxygenase, domain 1"/>
    <property type="match status" value="1"/>
</dbReference>
<dbReference type="EMBL" id="CP022163">
    <property type="protein sequence ID" value="ATB31168.1"/>
    <property type="molecule type" value="Genomic_DNA"/>
</dbReference>
<feature type="domain" description="VOC" evidence="1">
    <location>
        <begin position="5"/>
        <end position="124"/>
    </location>
</feature>
<dbReference type="OrthoDB" id="9799428at2"/>
<accession>A0A250IIS2</accession>
<dbReference type="AlphaFoldDB" id="A0A250IIS2"/>
<dbReference type="InterPro" id="IPR041581">
    <property type="entry name" value="Glyoxalase_6"/>
</dbReference>
<evidence type="ECO:0000259" key="1">
    <source>
        <dbReference type="PROSITE" id="PS51819"/>
    </source>
</evidence>
<dbReference type="InterPro" id="IPR037523">
    <property type="entry name" value="VOC_core"/>
</dbReference>
<organism evidence="2 3">
    <name type="scientific">Melittangium boletus DSM 14713</name>
    <dbReference type="NCBI Taxonomy" id="1294270"/>
    <lineage>
        <taxon>Bacteria</taxon>
        <taxon>Pseudomonadati</taxon>
        <taxon>Myxococcota</taxon>
        <taxon>Myxococcia</taxon>
        <taxon>Myxococcales</taxon>
        <taxon>Cystobacterineae</taxon>
        <taxon>Archangiaceae</taxon>
        <taxon>Melittangium</taxon>
    </lineage>
</organism>
<dbReference type="InterPro" id="IPR029068">
    <property type="entry name" value="Glyas_Bleomycin-R_OHBP_Dase"/>
</dbReference>
<dbReference type="PROSITE" id="PS51819">
    <property type="entry name" value="VOC"/>
    <property type="match status" value="1"/>
</dbReference>
<reference evidence="2 3" key="1">
    <citation type="submission" date="2017-06" db="EMBL/GenBank/DDBJ databases">
        <authorList>
            <person name="Kim H.J."/>
            <person name="Triplett B.A."/>
        </authorList>
    </citation>
    <scope>NUCLEOTIDE SEQUENCE [LARGE SCALE GENOMIC DNA]</scope>
    <source>
        <strain evidence="2 3">DSM 14713</strain>
    </source>
</reference>
<dbReference type="SUPFAM" id="SSF54593">
    <property type="entry name" value="Glyoxalase/Bleomycin resistance protein/Dihydroxybiphenyl dioxygenase"/>
    <property type="match status" value="1"/>
</dbReference>
<dbReference type="Proteomes" id="UP000217289">
    <property type="component" value="Chromosome"/>
</dbReference>
<evidence type="ECO:0000313" key="3">
    <source>
        <dbReference type="Proteomes" id="UP000217289"/>
    </source>
</evidence>
<evidence type="ECO:0000313" key="2">
    <source>
        <dbReference type="EMBL" id="ATB31168.1"/>
    </source>
</evidence>
<dbReference type="Pfam" id="PF18029">
    <property type="entry name" value="Glyoxalase_6"/>
    <property type="match status" value="1"/>
</dbReference>
<gene>
    <name evidence="2" type="ORF">MEBOL_004630</name>
</gene>